<dbReference type="InterPro" id="IPR025430">
    <property type="entry name" value="DUF4167"/>
</dbReference>
<evidence type="ECO:0000259" key="2">
    <source>
        <dbReference type="Pfam" id="PF13763"/>
    </source>
</evidence>
<dbReference type="RefSeq" id="WP_251933573.1">
    <property type="nucleotide sequence ID" value="NZ_CP098747.1"/>
</dbReference>
<dbReference type="EMBL" id="CP098747">
    <property type="protein sequence ID" value="USG60693.1"/>
    <property type="molecule type" value="Genomic_DNA"/>
</dbReference>
<name>A0ABY4W0T0_9PROT</name>
<protein>
    <submittedName>
        <fullName evidence="3">DUF4167 domain-containing protein</fullName>
    </submittedName>
</protein>
<organism evidence="3 4">
    <name type="scientific">Sneathiella marina</name>
    <dbReference type="NCBI Taxonomy" id="2950108"/>
    <lineage>
        <taxon>Bacteria</taxon>
        <taxon>Pseudomonadati</taxon>
        <taxon>Pseudomonadota</taxon>
        <taxon>Alphaproteobacteria</taxon>
        <taxon>Sneathiellales</taxon>
        <taxon>Sneathiellaceae</taxon>
        <taxon>Sneathiella</taxon>
    </lineage>
</organism>
<evidence type="ECO:0000313" key="4">
    <source>
        <dbReference type="Proteomes" id="UP001056291"/>
    </source>
</evidence>
<feature type="region of interest" description="Disordered" evidence="1">
    <location>
        <begin position="100"/>
        <end position="220"/>
    </location>
</feature>
<sequence>MRVSSNRRPRGGRTNSGNNRSGGNSGRSNNNNNRRSSNGNRNYDSNGPDGKIRGTALQVYDKYIAVATDAQTSGDRVAAENYFQHAEHYFRIVAANNAAKQEKMSEQQAQANSQDSGNKDSSQAQGNSNNSESRNSPVAAESENTGEAPASLDLSTAEQPVVDLSAEVQSDVTVTSDITATVNDEAEAPKRKTSRTRTLRRRTSNRATQKDDSEQIDPVD</sequence>
<keyword evidence="4" id="KW-1185">Reference proteome</keyword>
<accession>A0ABY4W0T0</accession>
<feature type="region of interest" description="Disordered" evidence="1">
    <location>
        <begin position="1"/>
        <end position="50"/>
    </location>
</feature>
<feature type="compositionally biased region" description="Polar residues" evidence="1">
    <location>
        <begin position="106"/>
        <end position="136"/>
    </location>
</feature>
<feature type="compositionally biased region" description="Basic residues" evidence="1">
    <location>
        <begin position="1"/>
        <end position="11"/>
    </location>
</feature>
<evidence type="ECO:0000256" key="1">
    <source>
        <dbReference type="SAM" id="MobiDB-lite"/>
    </source>
</evidence>
<reference evidence="3" key="1">
    <citation type="submission" date="2022-06" db="EMBL/GenBank/DDBJ databases">
        <title>Sneathiella actinostolidae sp. nov., isolated from a sea anemonein the Western Pacific Ocean.</title>
        <authorList>
            <person name="Wei M.J."/>
        </authorList>
    </citation>
    <scope>NUCLEOTIDE SEQUENCE</scope>
    <source>
        <strain evidence="3">PHK-P5</strain>
    </source>
</reference>
<feature type="domain" description="DUF4167" evidence="2">
    <location>
        <begin position="26"/>
        <end position="98"/>
    </location>
</feature>
<feature type="compositionally biased region" description="Low complexity" evidence="1">
    <location>
        <begin position="12"/>
        <end position="47"/>
    </location>
</feature>
<dbReference type="Proteomes" id="UP001056291">
    <property type="component" value="Chromosome"/>
</dbReference>
<gene>
    <name evidence="3" type="ORF">NBZ79_16150</name>
</gene>
<evidence type="ECO:0000313" key="3">
    <source>
        <dbReference type="EMBL" id="USG60693.1"/>
    </source>
</evidence>
<dbReference type="Pfam" id="PF13763">
    <property type="entry name" value="DUF4167"/>
    <property type="match status" value="1"/>
</dbReference>
<feature type="compositionally biased region" description="Basic residues" evidence="1">
    <location>
        <begin position="191"/>
        <end position="204"/>
    </location>
</feature>
<feature type="compositionally biased region" description="Polar residues" evidence="1">
    <location>
        <begin position="167"/>
        <end position="182"/>
    </location>
</feature>
<proteinExistence type="predicted"/>